<dbReference type="Gene3D" id="3.40.50.1820">
    <property type="entry name" value="alpha/beta hydrolase"/>
    <property type="match status" value="2"/>
</dbReference>
<sequence length="648" mass="70351">MSFTLLVAFALAASFHVAFASMELNGWFECSSFTFADSMHTTRKQQVAFGNYTATNASALPVAECAIFQAPLCHDGVCAASNESTIDIFVKRILSPQGESNGFPNVFFMQGGPGAASPAMETAMLSLFGLLQGNVNVYTMDHRGTGRSTKLDCVAAQAQTSGSPSHSTVSVEEVPNCAVELQARYGGDLVAFSTTSAAWDLHTFITQELHGSKTFVYGVSYGTSLVERLMHLNTTEIVGYVLDGIATTSGSNVEHFEYASNRDFDYDQVGEYVLSQCEAHPEDCGQYFRNNSLSVELKSLLLSLDNGSSKCTSFLQTSLAAFSGSPPSAVAPGDALRTLLGSLLADATLRTLIPVLTYRLRRCGDQDEAVLGHFFSMLSGILSQRSEDMAFMSDLEFKLIVYSEMWELPSPSTDDLKRRFLNSSMSTGVYADIDTYCACTKANVSACQPYTSFASYDAAPIVYRRDQYWNVAASPSNHASVLLLSSKMDPQTPHKFSAALYAALKTERKKLVVFEHATHGTLFTTRMAHTPNAPVCGMSLLASYVSSQGDLDAMDTSCVSAMPAMSFQVPPPLVSRWFNTTSAYDGVFLGNQSVPTHASDTSTRHAVDAVYKTLFLVFLALSVVLGVVALVQWRRLIRRSTKSFVMTP</sequence>
<comment type="caution">
    <text evidence="5">The sequence shown here is derived from an EMBL/GenBank/DDBJ whole genome shotgun (WGS) entry which is preliminary data.</text>
</comment>
<comment type="similarity">
    <text evidence="1">Belongs to the AB hydrolase superfamily.</text>
</comment>
<feature type="chain" id="PRO_5035460913" description="Peptidase S33 tripeptidyl aminopeptidase-like C-terminal domain-containing protein" evidence="3">
    <location>
        <begin position="21"/>
        <end position="648"/>
    </location>
</feature>
<accession>A0A8K1CPW3</accession>
<dbReference type="InterPro" id="IPR029058">
    <property type="entry name" value="AB_hydrolase_fold"/>
</dbReference>
<evidence type="ECO:0000259" key="4">
    <source>
        <dbReference type="Pfam" id="PF08386"/>
    </source>
</evidence>
<protein>
    <recommendedName>
        <fullName evidence="4">Peptidase S33 tripeptidyl aminopeptidase-like C-terminal domain-containing protein</fullName>
    </recommendedName>
</protein>
<dbReference type="Pfam" id="PF08386">
    <property type="entry name" value="Abhydrolase_4"/>
    <property type="match status" value="1"/>
</dbReference>
<reference evidence="5" key="1">
    <citation type="submission" date="2019-03" db="EMBL/GenBank/DDBJ databases">
        <title>Long read genome sequence of the mycoparasitic Pythium oligandrum ATCC 38472 isolated from sugarbeet rhizosphere.</title>
        <authorList>
            <person name="Gaulin E."/>
        </authorList>
    </citation>
    <scope>NUCLEOTIDE SEQUENCE</scope>
    <source>
        <strain evidence="5">ATCC 38472_TT</strain>
    </source>
</reference>
<keyword evidence="2" id="KW-0812">Transmembrane</keyword>
<proteinExistence type="inferred from homology"/>
<dbReference type="AlphaFoldDB" id="A0A8K1CPW3"/>
<keyword evidence="2" id="KW-0472">Membrane</keyword>
<evidence type="ECO:0000256" key="3">
    <source>
        <dbReference type="SAM" id="SignalP"/>
    </source>
</evidence>
<feature type="domain" description="Peptidase S33 tripeptidyl aminopeptidase-like C-terminal" evidence="4">
    <location>
        <begin position="475"/>
        <end position="558"/>
    </location>
</feature>
<dbReference type="InterPro" id="IPR013595">
    <property type="entry name" value="Pept_S33_TAP-like_C"/>
</dbReference>
<keyword evidence="6" id="KW-1185">Reference proteome</keyword>
<dbReference type="OrthoDB" id="425534at2759"/>
<evidence type="ECO:0000256" key="2">
    <source>
        <dbReference type="SAM" id="Phobius"/>
    </source>
</evidence>
<evidence type="ECO:0000256" key="1">
    <source>
        <dbReference type="ARBA" id="ARBA00008645"/>
    </source>
</evidence>
<organism evidence="5 6">
    <name type="scientific">Pythium oligandrum</name>
    <name type="common">Mycoparasitic fungus</name>
    <dbReference type="NCBI Taxonomy" id="41045"/>
    <lineage>
        <taxon>Eukaryota</taxon>
        <taxon>Sar</taxon>
        <taxon>Stramenopiles</taxon>
        <taxon>Oomycota</taxon>
        <taxon>Peronosporomycetes</taxon>
        <taxon>Pythiales</taxon>
        <taxon>Pythiaceae</taxon>
        <taxon>Pythium</taxon>
    </lineage>
</organism>
<dbReference type="PANTHER" id="PTHR43039">
    <property type="entry name" value="ESTERASE-RELATED"/>
    <property type="match status" value="1"/>
</dbReference>
<dbReference type="EMBL" id="SPLM01000004">
    <property type="protein sequence ID" value="TMW67434.1"/>
    <property type="molecule type" value="Genomic_DNA"/>
</dbReference>
<keyword evidence="3" id="KW-0732">Signal</keyword>
<gene>
    <name evidence="5" type="ORF">Poli38472_011054</name>
</gene>
<evidence type="ECO:0000313" key="5">
    <source>
        <dbReference type="EMBL" id="TMW67434.1"/>
    </source>
</evidence>
<keyword evidence="2" id="KW-1133">Transmembrane helix</keyword>
<evidence type="ECO:0000313" key="6">
    <source>
        <dbReference type="Proteomes" id="UP000794436"/>
    </source>
</evidence>
<feature type="transmembrane region" description="Helical" evidence="2">
    <location>
        <begin position="614"/>
        <end position="633"/>
    </location>
</feature>
<feature type="signal peptide" evidence="3">
    <location>
        <begin position="1"/>
        <end position="20"/>
    </location>
</feature>
<dbReference type="SUPFAM" id="SSF53474">
    <property type="entry name" value="alpha/beta-Hydrolases"/>
    <property type="match status" value="1"/>
</dbReference>
<name>A0A8K1CPW3_PYTOL</name>
<dbReference type="Proteomes" id="UP000794436">
    <property type="component" value="Unassembled WGS sequence"/>
</dbReference>